<feature type="domain" description="DUF6970" evidence="1">
    <location>
        <begin position="41"/>
        <end position="116"/>
    </location>
</feature>
<comment type="caution">
    <text evidence="2">The sequence shown here is derived from an EMBL/GenBank/DDBJ whole genome shotgun (WGS) entry which is preliminary data.</text>
</comment>
<protein>
    <submittedName>
        <fullName evidence="2">DUF6970 domain-containing protein</fullName>
    </submittedName>
</protein>
<proteinExistence type="predicted"/>
<keyword evidence="3" id="KW-1185">Reference proteome</keyword>
<dbReference type="Proteomes" id="UP001589654">
    <property type="component" value="Unassembled WGS sequence"/>
</dbReference>
<evidence type="ECO:0000259" key="1">
    <source>
        <dbReference type="Pfam" id="PF22311"/>
    </source>
</evidence>
<name>A0ABV5J7A7_9BACT</name>
<evidence type="ECO:0000313" key="2">
    <source>
        <dbReference type="EMBL" id="MFB9212701.1"/>
    </source>
</evidence>
<reference evidence="2 3" key="1">
    <citation type="submission" date="2024-09" db="EMBL/GenBank/DDBJ databases">
        <authorList>
            <person name="Sun Q."/>
            <person name="Mori K."/>
        </authorList>
    </citation>
    <scope>NUCLEOTIDE SEQUENCE [LARGE SCALE GENOMIC DNA]</scope>
    <source>
        <strain evidence="2 3">CECT 7682</strain>
    </source>
</reference>
<sequence length="140" mass="15809">MKIKLISSFILSWIIAFSLTSCEETSWKAGVPDCVISKIKTISQQEVSNPPTEVWKWEVDGQTYYYFTSPCCDQFDYLYDGECQQVCAPDGGITGQGDGNCPDFEGEIEKTLIWKDERQSKRGVGDSNFYPKYSTLGIKV</sequence>
<dbReference type="InterPro" id="IPR054243">
    <property type="entry name" value="DUF6970"/>
</dbReference>
<dbReference type="EMBL" id="JBHMEW010000063">
    <property type="protein sequence ID" value="MFB9212701.1"/>
    <property type="molecule type" value="Genomic_DNA"/>
</dbReference>
<dbReference type="RefSeq" id="WP_290247526.1">
    <property type="nucleotide sequence ID" value="NZ_JAUFQT010000001.1"/>
</dbReference>
<gene>
    <name evidence="2" type="ORF">ACFFUR_12875</name>
</gene>
<organism evidence="2 3">
    <name type="scientific">Echinicola jeungdonensis</name>
    <dbReference type="NCBI Taxonomy" id="709343"/>
    <lineage>
        <taxon>Bacteria</taxon>
        <taxon>Pseudomonadati</taxon>
        <taxon>Bacteroidota</taxon>
        <taxon>Cytophagia</taxon>
        <taxon>Cytophagales</taxon>
        <taxon>Cyclobacteriaceae</taxon>
        <taxon>Echinicola</taxon>
    </lineage>
</organism>
<dbReference type="Pfam" id="PF22311">
    <property type="entry name" value="DUF6970"/>
    <property type="match status" value="1"/>
</dbReference>
<accession>A0ABV5J7A7</accession>
<evidence type="ECO:0000313" key="3">
    <source>
        <dbReference type="Proteomes" id="UP001589654"/>
    </source>
</evidence>
<dbReference type="PROSITE" id="PS51257">
    <property type="entry name" value="PROKAR_LIPOPROTEIN"/>
    <property type="match status" value="1"/>
</dbReference>